<protein>
    <submittedName>
        <fullName evidence="2">DUF4178 domain-containing protein</fullName>
    </submittedName>
</protein>
<name>A0ABZ2N7T2_9BACI</name>
<proteinExistence type="predicted"/>
<feature type="domain" description="DUF4178" evidence="1">
    <location>
        <begin position="29"/>
        <end position="161"/>
    </location>
</feature>
<evidence type="ECO:0000259" key="1">
    <source>
        <dbReference type="Pfam" id="PF13785"/>
    </source>
</evidence>
<organism evidence="2 3">
    <name type="scientific">Bacillus kandeliae</name>
    <dbReference type="NCBI Taxonomy" id="3129297"/>
    <lineage>
        <taxon>Bacteria</taxon>
        <taxon>Bacillati</taxon>
        <taxon>Bacillota</taxon>
        <taxon>Bacilli</taxon>
        <taxon>Bacillales</taxon>
        <taxon>Bacillaceae</taxon>
        <taxon>Bacillus</taxon>
    </lineage>
</organism>
<gene>
    <name evidence="2" type="ORF">WDJ61_02155</name>
</gene>
<dbReference type="RefSeq" id="WP_338752834.1">
    <property type="nucleotide sequence ID" value="NZ_CP147404.1"/>
</dbReference>
<dbReference type="EMBL" id="CP147404">
    <property type="protein sequence ID" value="WXB93494.1"/>
    <property type="molecule type" value="Genomic_DNA"/>
</dbReference>
<evidence type="ECO:0000313" key="2">
    <source>
        <dbReference type="EMBL" id="WXB93494.1"/>
    </source>
</evidence>
<sequence length="171" mass="19723">MINLGLFDRLFNRGKAETKVEERTVLNLQVGDIVTYDLQDFQVVGKLHYDDHGYTWDAYQLQGDGKAVWLSVELDDELELGIYEKVKLPLESPIPKKVTYEGRRYRLEENGKAYVTGEGRSQNVNGKEMKYYDFEDSSEEHFLSVEVWGSEVEVSYGYAIDEYEIKIIAGS</sequence>
<dbReference type="Pfam" id="PF13785">
    <property type="entry name" value="DUF4178"/>
    <property type="match status" value="1"/>
</dbReference>
<dbReference type="InterPro" id="IPR025235">
    <property type="entry name" value="DUF4178"/>
</dbReference>
<reference evidence="2 3" key="1">
    <citation type="submission" date="2024-02" db="EMBL/GenBank/DDBJ databases">
        <title>Seven novel Bacillus-like species.</title>
        <authorList>
            <person name="Liu G."/>
        </authorList>
    </citation>
    <scope>NUCLEOTIDE SEQUENCE [LARGE SCALE GENOMIC DNA]</scope>
    <source>
        <strain evidence="2 3">FJAT-52991</strain>
    </source>
</reference>
<dbReference type="Proteomes" id="UP001387364">
    <property type="component" value="Chromosome"/>
</dbReference>
<evidence type="ECO:0000313" key="3">
    <source>
        <dbReference type="Proteomes" id="UP001387364"/>
    </source>
</evidence>
<keyword evidence="3" id="KW-1185">Reference proteome</keyword>
<accession>A0ABZ2N7T2</accession>